<dbReference type="AlphaFoldDB" id="A0A2R6ACK3"/>
<evidence type="ECO:0008006" key="3">
    <source>
        <dbReference type="Google" id="ProtNLM"/>
    </source>
</evidence>
<accession>A0A2R6ACK3</accession>
<dbReference type="PANTHER" id="PTHR11941:SF54">
    <property type="entry name" value="ENOYL-COA HYDRATASE, MITOCHONDRIAL"/>
    <property type="match status" value="1"/>
</dbReference>
<dbReference type="Gene3D" id="3.90.226.10">
    <property type="entry name" value="2-enoyl-CoA Hydratase, Chain A, domain 1"/>
    <property type="match status" value="1"/>
</dbReference>
<name>A0A2R6ACK3_9ARCH</name>
<dbReference type="EMBL" id="NEXC01000008">
    <property type="protein sequence ID" value="PSN84079.1"/>
    <property type="molecule type" value="Genomic_DNA"/>
</dbReference>
<reference evidence="1 2" key="1">
    <citation type="submission" date="2017-04" db="EMBL/GenBank/DDBJ databases">
        <title>Novel microbial lineages endemic to geothermal iron-oxide mats fill important gaps in the evolutionary history of Archaea.</title>
        <authorList>
            <person name="Jay Z.J."/>
            <person name="Beam J.P."/>
            <person name="Dlakic M."/>
            <person name="Rusch D.B."/>
            <person name="Kozubal M.A."/>
            <person name="Inskeep W.P."/>
        </authorList>
    </citation>
    <scope>NUCLEOTIDE SEQUENCE [LARGE SCALE GENOMIC DNA]</scope>
    <source>
        <strain evidence="1">OSP_D</strain>
    </source>
</reference>
<dbReference type="Proteomes" id="UP000240880">
    <property type="component" value="Unassembled WGS sequence"/>
</dbReference>
<dbReference type="PANTHER" id="PTHR11941">
    <property type="entry name" value="ENOYL-COA HYDRATASE-RELATED"/>
    <property type="match status" value="1"/>
</dbReference>
<proteinExistence type="predicted"/>
<gene>
    <name evidence="1" type="ORF">B9Q01_02315</name>
</gene>
<sequence>MRFIAMRKNVANKVAKPFFTKLQIWREEHVGIIALNNFSQNFLDEELVDQLSSALTIAEGDERIKVLCITGSGPTFFSAGVRWERIEDLKGFIQKTHALASILLALSKPTVSLVNSHALGAGFELSLLTDFRLSAQGAKLGFPEGRLGYPTVFASFYILNKIVGPSVAKKILTLGEMFDSQTALQLGLVDMVFEKTNFYGDAKTWVSSLANSSKILSATRQVALNPLEFRRALDLEMIYAMEISEKFKEEGLSELRKAREKVALSGEKNG</sequence>
<comment type="caution">
    <text evidence="1">The sequence shown here is derived from an EMBL/GenBank/DDBJ whole genome shotgun (WGS) entry which is preliminary data.</text>
</comment>
<dbReference type="InterPro" id="IPR001753">
    <property type="entry name" value="Enoyl-CoA_hydra/iso"/>
</dbReference>
<organism evidence="1 2">
    <name type="scientific">Candidatus Marsarchaeota G1 archaeon OSP_D</name>
    <dbReference type="NCBI Taxonomy" id="1978155"/>
    <lineage>
        <taxon>Archaea</taxon>
        <taxon>Candidatus Marsarchaeota</taxon>
        <taxon>Candidatus Marsarchaeota group 1</taxon>
    </lineage>
</organism>
<dbReference type="CDD" id="cd06558">
    <property type="entry name" value="crotonase-like"/>
    <property type="match status" value="1"/>
</dbReference>
<dbReference type="GO" id="GO:0003824">
    <property type="term" value="F:catalytic activity"/>
    <property type="evidence" value="ECO:0007669"/>
    <property type="project" value="UniProtKB-ARBA"/>
</dbReference>
<dbReference type="SUPFAM" id="SSF52096">
    <property type="entry name" value="ClpP/crotonase"/>
    <property type="match status" value="1"/>
</dbReference>
<evidence type="ECO:0000313" key="2">
    <source>
        <dbReference type="Proteomes" id="UP000240880"/>
    </source>
</evidence>
<dbReference type="GO" id="GO:0006635">
    <property type="term" value="P:fatty acid beta-oxidation"/>
    <property type="evidence" value="ECO:0007669"/>
    <property type="project" value="TreeGrafter"/>
</dbReference>
<dbReference type="Pfam" id="PF00378">
    <property type="entry name" value="ECH_1"/>
    <property type="match status" value="1"/>
</dbReference>
<dbReference type="InterPro" id="IPR029045">
    <property type="entry name" value="ClpP/crotonase-like_dom_sf"/>
</dbReference>
<evidence type="ECO:0000313" key="1">
    <source>
        <dbReference type="EMBL" id="PSN84079.1"/>
    </source>
</evidence>
<protein>
    <recommendedName>
        <fullName evidence="3">Enoyl-CoA hydratase</fullName>
    </recommendedName>
</protein>